<protein>
    <recommendedName>
        <fullName evidence="6">ABC3 transporter permease C-terminal domain-containing protein</fullName>
    </recommendedName>
</protein>
<dbReference type="InterPro" id="IPR038766">
    <property type="entry name" value="Membrane_comp_ABC_pdt"/>
</dbReference>
<keyword evidence="2" id="KW-1003">Cell membrane</keyword>
<gene>
    <name evidence="7" type="ORF">AWM75_05305</name>
</gene>
<keyword evidence="5" id="KW-0472">Membrane</keyword>
<accession>A0A109RGQ2</accession>
<evidence type="ECO:0000256" key="2">
    <source>
        <dbReference type="ARBA" id="ARBA00022475"/>
    </source>
</evidence>
<keyword evidence="8" id="KW-1185">Reference proteome</keyword>
<dbReference type="RefSeq" id="WP_067979201.1">
    <property type="nucleotide sequence ID" value="NZ_CP014163.1"/>
</dbReference>
<evidence type="ECO:0000256" key="4">
    <source>
        <dbReference type="ARBA" id="ARBA00022989"/>
    </source>
</evidence>
<name>A0A109RGQ2_9LACT</name>
<reference evidence="8" key="2">
    <citation type="submission" date="2016-01" db="EMBL/GenBank/DDBJ databases">
        <title>Six Aerococcus type strain genome sequencing and assembly using PacBio and Illumina Hiseq.</title>
        <authorList>
            <person name="Carkaci D."/>
            <person name="Dargis R."/>
            <person name="Nielsen X.C."/>
            <person name="Skovgaard O."/>
            <person name="Fuursted K."/>
            <person name="Christensen J.J."/>
        </authorList>
    </citation>
    <scope>NUCLEOTIDE SEQUENCE [LARGE SCALE GENOMIC DNA]</scope>
    <source>
        <strain evidence="8">CCUG42038B</strain>
    </source>
</reference>
<sequence length="906" mass="100608">MTKKTLWKDNFREISRNLSRFIALMAIIILGTGFFVGIRAAAPDMKATADQYFSQQYLQDLDIQSTAGLYQADLDRLEEVEGVDWYPYASVDREIAGSQELVRFYPNFNEMGDINHFNVQEGRLPQADDEIALELGRTDHKIGDQITLTDLGLVDNDQAPHLTTDKFTVVGLVKSPLYIDETASRFTNIGNGRLNGLAVVQPQIIVGELYTNIAGRIPAAADLAAFSEDYEDLVADRLAASEAVLKDRPDQVKANLQADLDQEIDQGQTQLDQAKQALAMTQARVEQTAAALSQPQVALPGQDVSQVQAQLDQASQALTQAQAEVNQQESQLAEARREVAQISKPNYIINDRESVSGYYEYADNADRIAAIANVFPIFFFLIAVLVSFTTMTRMVDEQRTQIGTLKALGYRPAEIMTKYASYALLASLLGSMIGIGVGNYLFPYVIMYAYQTMFNFPSFVFNFYWLDVLLALVIAVITTVGPAIYTTWQTLRENTAQLLRPKPPKDGDHILLEKIPALWSRLGFQSKITLRNIFRYKGRNAMTVIGIAGCTALILTGLGISDSIAGLAQAQFYHFQTADATVSLQTDLGQDQYQELIDQVNQDERIQNYLAYANLRYQTDSQGDVLSQDVNVNVLADDQANTDFFNFVDPNNPDQTLTLDQSGAIVTEKLLDLLDLEVGDNLVLKNEQGEELIVPIAGASLSYVYHDVYLTSQLYEDLTGQTAANNRVLLAYQANLSTDQVDQLTSDLTALAGVAGVIDTDEMAAMFDQTIEMLDIITIVLILAAASLAFIVLYSLTNINVSERIRELSTIKVLGFYPLEVSMYIYRETLILASAGIFLGWGLGYLLCRYILSTVEVDFMRFPVAVNWQSYLLASLLSLAFSLIVMMIMHVKLKRVDMVEALKGVE</sequence>
<dbReference type="InterPro" id="IPR003838">
    <property type="entry name" value="ABC3_permease_C"/>
</dbReference>
<dbReference type="AlphaFoldDB" id="A0A109RGQ2"/>
<evidence type="ECO:0000256" key="1">
    <source>
        <dbReference type="ARBA" id="ARBA00004651"/>
    </source>
</evidence>
<evidence type="ECO:0000259" key="6">
    <source>
        <dbReference type="Pfam" id="PF02687"/>
    </source>
</evidence>
<evidence type="ECO:0000256" key="3">
    <source>
        <dbReference type="ARBA" id="ARBA00022692"/>
    </source>
</evidence>
<dbReference type="PANTHER" id="PTHR30287">
    <property type="entry name" value="MEMBRANE COMPONENT OF PREDICTED ABC SUPERFAMILY METABOLITE UPTAKE TRANSPORTER"/>
    <property type="match status" value="1"/>
</dbReference>
<feature type="domain" description="ABC3 transporter permease C-terminal" evidence="6">
    <location>
        <begin position="780"/>
        <end position="894"/>
    </location>
</feature>
<organism evidence="7 8">
    <name type="scientific">Aerococcus urinaehominis</name>
    <dbReference type="NCBI Taxonomy" id="128944"/>
    <lineage>
        <taxon>Bacteria</taxon>
        <taxon>Bacillati</taxon>
        <taxon>Bacillota</taxon>
        <taxon>Bacilli</taxon>
        <taxon>Lactobacillales</taxon>
        <taxon>Aerococcaceae</taxon>
        <taxon>Aerococcus</taxon>
    </lineage>
</organism>
<dbReference type="OrthoDB" id="5137249at2"/>
<keyword evidence="4" id="KW-1133">Transmembrane helix</keyword>
<dbReference type="EMBL" id="CP014163">
    <property type="protein sequence ID" value="AMB99446.1"/>
    <property type="molecule type" value="Genomic_DNA"/>
</dbReference>
<dbReference type="STRING" id="128944.AWM75_05305"/>
<dbReference type="Pfam" id="PF02687">
    <property type="entry name" value="FtsX"/>
    <property type="match status" value="2"/>
</dbReference>
<dbReference type="Proteomes" id="UP000062260">
    <property type="component" value="Chromosome"/>
</dbReference>
<proteinExistence type="predicted"/>
<keyword evidence="3" id="KW-0812">Transmembrane</keyword>
<comment type="subcellular location">
    <subcellularLocation>
        <location evidence="1">Cell membrane</location>
        <topology evidence="1">Multi-pass membrane protein</topology>
    </subcellularLocation>
</comment>
<feature type="domain" description="ABC3 transporter permease C-terminal" evidence="6">
    <location>
        <begin position="373"/>
        <end position="494"/>
    </location>
</feature>
<reference evidence="7 8" key="1">
    <citation type="journal article" date="2016" name="Genome Announc.">
        <title>Complete Genome Sequences of Aerococcus christensenii CCUG 28831T, Aerococcus sanguinicola CCUG 43001T, Aerococcus urinae CCUG 36881T, Aerococcus urinaeequi CCUG 28094T, Aerococcus urinaehominis CCUG 42038 BT, and Aerococcus viridans CCUG 4311T.</title>
        <authorList>
            <person name="Carkaci D."/>
            <person name="Dargis R."/>
            <person name="Nielsen X.C."/>
            <person name="Skovgaard O."/>
            <person name="Fuursted K."/>
            <person name="Christensen J.J."/>
        </authorList>
    </citation>
    <scope>NUCLEOTIDE SEQUENCE [LARGE SCALE GENOMIC DNA]</scope>
    <source>
        <strain evidence="7 8">CCUG42038B</strain>
    </source>
</reference>
<dbReference type="KEGG" id="auh:AWM75_05305"/>
<evidence type="ECO:0000256" key="5">
    <source>
        <dbReference type="ARBA" id="ARBA00023136"/>
    </source>
</evidence>
<dbReference type="PANTHER" id="PTHR30287:SF1">
    <property type="entry name" value="INNER MEMBRANE PROTEIN"/>
    <property type="match status" value="1"/>
</dbReference>
<evidence type="ECO:0000313" key="7">
    <source>
        <dbReference type="EMBL" id="AMB99446.1"/>
    </source>
</evidence>
<evidence type="ECO:0000313" key="8">
    <source>
        <dbReference type="Proteomes" id="UP000062260"/>
    </source>
</evidence>
<dbReference type="GO" id="GO:0005886">
    <property type="term" value="C:plasma membrane"/>
    <property type="evidence" value="ECO:0007669"/>
    <property type="project" value="UniProtKB-SubCell"/>
</dbReference>